<accession>A0A550BT89</accession>
<feature type="region of interest" description="Disordered" evidence="1">
    <location>
        <begin position="39"/>
        <end position="60"/>
    </location>
</feature>
<dbReference type="Proteomes" id="UP000320762">
    <property type="component" value="Unassembled WGS sequence"/>
</dbReference>
<dbReference type="EMBL" id="VDMD01000098">
    <property type="protein sequence ID" value="TRM55757.1"/>
    <property type="molecule type" value="Genomic_DNA"/>
</dbReference>
<dbReference type="AlphaFoldDB" id="A0A550BT89"/>
<evidence type="ECO:0000313" key="2">
    <source>
        <dbReference type="EMBL" id="TRM55757.1"/>
    </source>
</evidence>
<reference evidence="2 3" key="1">
    <citation type="journal article" date="2019" name="New Phytol.">
        <title>Comparative genomics reveals unique wood-decay strategies and fruiting body development in the Schizophyllaceae.</title>
        <authorList>
            <person name="Almasi E."/>
            <person name="Sahu N."/>
            <person name="Krizsan K."/>
            <person name="Balint B."/>
            <person name="Kovacs G.M."/>
            <person name="Kiss B."/>
            <person name="Cseklye J."/>
            <person name="Drula E."/>
            <person name="Henrissat B."/>
            <person name="Nagy I."/>
            <person name="Chovatia M."/>
            <person name="Adam C."/>
            <person name="LaButti K."/>
            <person name="Lipzen A."/>
            <person name="Riley R."/>
            <person name="Grigoriev I.V."/>
            <person name="Nagy L.G."/>
        </authorList>
    </citation>
    <scope>NUCLEOTIDE SEQUENCE [LARGE SCALE GENOMIC DNA]</scope>
    <source>
        <strain evidence="2 3">NL-1724</strain>
    </source>
</reference>
<protein>
    <submittedName>
        <fullName evidence="2">Uncharacterized protein</fullName>
    </submittedName>
</protein>
<keyword evidence="3" id="KW-1185">Reference proteome</keyword>
<feature type="compositionally biased region" description="Basic residues" evidence="1">
    <location>
        <begin position="111"/>
        <end position="147"/>
    </location>
</feature>
<evidence type="ECO:0000256" key="1">
    <source>
        <dbReference type="SAM" id="MobiDB-lite"/>
    </source>
</evidence>
<organism evidence="2 3">
    <name type="scientific">Schizophyllum amplum</name>
    <dbReference type="NCBI Taxonomy" id="97359"/>
    <lineage>
        <taxon>Eukaryota</taxon>
        <taxon>Fungi</taxon>
        <taxon>Dikarya</taxon>
        <taxon>Basidiomycota</taxon>
        <taxon>Agaricomycotina</taxon>
        <taxon>Agaricomycetes</taxon>
        <taxon>Agaricomycetidae</taxon>
        <taxon>Agaricales</taxon>
        <taxon>Schizophyllaceae</taxon>
        <taxon>Schizophyllum</taxon>
    </lineage>
</organism>
<comment type="caution">
    <text evidence="2">The sequence shown here is derived from an EMBL/GenBank/DDBJ whole genome shotgun (WGS) entry which is preliminary data.</text>
</comment>
<gene>
    <name evidence="2" type="ORF">BD626DRAFT_522872</name>
</gene>
<feature type="region of interest" description="Disordered" evidence="1">
    <location>
        <begin position="73"/>
        <end position="147"/>
    </location>
</feature>
<proteinExistence type="predicted"/>
<feature type="compositionally biased region" description="Basic and acidic residues" evidence="1">
    <location>
        <begin position="78"/>
        <end position="100"/>
    </location>
</feature>
<evidence type="ECO:0000313" key="3">
    <source>
        <dbReference type="Proteomes" id="UP000320762"/>
    </source>
</evidence>
<name>A0A550BT89_9AGAR</name>
<sequence>MDVRGDSLLVVARAAVFPDDQSAALLKDVAGVVTNVSHQRRRPMRVAPSSPRELGDDPRRVGTCRRKAVDVEEVTVDPADRRADTSSEMTRDAGGWHDNKTSPPCSSLARRQCRHFARPRRTRSPRPARRRWSKPSGCRSRRVRRQR</sequence>